<reference evidence="1" key="2">
    <citation type="journal article" date="2015" name="Data Brief">
        <title>Shoot transcriptome of the giant reed, Arundo donax.</title>
        <authorList>
            <person name="Barrero R.A."/>
            <person name="Guerrero F.D."/>
            <person name="Moolhuijzen P."/>
            <person name="Goolsby J.A."/>
            <person name="Tidwell J."/>
            <person name="Bellgard S.E."/>
            <person name="Bellgard M.I."/>
        </authorList>
    </citation>
    <scope>NUCLEOTIDE SEQUENCE</scope>
    <source>
        <tissue evidence="1">Shoot tissue taken approximately 20 cm above the soil surface</tissue>
    </source>
</reference>
<dbReference type="AlphaFoldDB" id="A0A0A9BKU7"/>
<evidence type="ECO:0000313" key="1">
    <source>
        <dbReference type="EMBL" id="JAD64564.1"/>
    </source>
</evidence>
<reference evidence="1" key="1">
    <citation type="submission" date="2014-09" db="EMBL/GenBank/DDBJ databases">
        <authorList>
            <person name="Magalhaes I.L.F."/>
            <person name="Oliveira U."/>
            <person name="Santos F.R."/>
            <person name="Vidigal T.H.D.A."/>
            <person name="Brescovit A.D."/>
            <person name="Santos A.J."/>
        </authorList>
    </citation>
    <scope>NUCLEOTIDE SEQUENCE</scope>
    <source>
        <tissue evidence="1">Shoot tissue taken approximately 20 cm above the soil surface</tissue>
    </source>
</reference>
<name>A0A0A9BKU7_ARUDO</name>
<sequence length="23" mass="2491">MTELNAVRSVVWGVDARGISSRS</sequence>
<protein>
    <submittedName>
        <fullName evidence="1">Uncharacterized protein</fullName>
    </submittedName>
</protein>
<dbReference type="EMBL" id="GBRH01233331">
    <property type="protein sequence ID" value="JAD64564.1"/>
    <property type="molecule type" value="Transcribed_RNA"/>
</dbReference>
<organism evidence="1">
    <name type="scientific">Arundo donax</name>
    <name type="common">Giant reed</name>
    <name type="synonym">Donax arundinaceus</name>
    <dbReference type="NCBI Taxonomy" id="35708"/>
    <lineage>
        <taxon>Eukaryota</taxon>
        <taxon>Viridiplantae</taxon>
        <taxon>Streptophyta</taxon>
        <taxon>Embryophyta</taxon>
        <taxon>Tracheophyta</taxon>
        <taxon>Spermatophyta</taxon>
        <taxon>Magnoliopsida</taxon>
        <taxon>Liliopsida</taxon>
        <taxon>Poales</taxon>
        <taxon>Poaceae</taxon>
        <taxon>PACMAD clade</taxon>
        <taxon>Arundinoideae</taxon>
        <taxon>Arundineae</taxon>
        <taxon>Arundo</taxon>
    </lineage>
</organism>
<accession>A0A0A9BKU7</accession>
<proteinExistence type="predicted"/>